<proteinExistence type="predicted"/>
<gene>
    <name evidence="1" type="ORF">CEXT_148711</name>
</gene>
<protein>
    <submittedName>
        <fullName evidence="1">Uncharacterized protein</fullName>
    </submittedName>
</protein>
<dbReference type="Proteomes" id="UP001054945">
    <property type="component" value="Unassembled WGS sequence"/>
</dbReference>
<keyword evidence="2" id="KW-1185">Reference proteome</keyword>
<comment type="caution">
    <text evidence="1">The sequence shown here is derived from an EMBL/GenBank/DDBJ whole genome shotgun (WGS) entry which is preliminary data.</text>
</comment>
<reference evidence="1 2" key="1">
    <citation type="submission" date="2021-06" db="EMBL/GenBank/DDBJ databases">
        <title>Caerostris extrusa draft genome.</title>
        <authorList>
            <person name="Kono N."/>
            <person name="Arakawa K."/>
        </authorList>
    </citation>
    <scope>NUCLEOTIDE SEQUENCE [LARGE SCALE GENOMIC DNA]</scope>
</reference>
<sequence length="163" mass="18569">MGLIPTYLSPCPACPLCGYESKSQRMPTKKLGFRYVCDERRKKKKKKKNCYGTIRSFPCPSSTFPSSEVVPTSDAIPTSEVILIENFPHFPPRYQGMRPALQGFNIITWYLILATEEAAIKFMQKMGLIPTYLSPCPACPLCGYESKSQRMPTKEIRFSLRLR</sequence>
<dbReference type="EMBL" id="BPLR01001675">
    <property type="protein sequence ID" value="GIZ03990.1"/>
    <property type="molecule type" value="Genomic_DNA"/>
</dbReference>
<name>A0AAV4YAB6_CAEEX</name>
<dbReference type="AlphaFoldDB" id="A0AAV4YAB6"/>
<evidence type="ECO:0000313" key="2">
    <source>
        <dbReference type="Proteomes" id="UP001054945"/>
    </source>
</evidence>
<evidence type="ECO:0000313" key="1">
    <source>
        <dbReference type="EMBL" id="GIZ03990.1"/>
    </source>
</evidence>
<accession>A0AAV4YAB6</accession>
<organism evidence="1 2">
    <name type="scientific">Caerostris extrusa</name>
    <name type="common">Bark spider</name>
    <name type="synonym">Caerostris bankana</name>
    <dbReference type="NCBI Taxonomy" id="172846"/>
    <lineage>
        <taxon>Eukaryota</taxon>
        <taxon>Metazoa</taxon>
        <taxon>Ecdysozoa</taxon>
        <taxon>Arthropoda</taxon>
        <taxon>Chelicerata</taxon>
        <taxon>Arachnida</taxon>
        <taxon>Araneae</taxon>
        <taxon>Araneomorphae</taxon>
        <taxon>Entelegynae</taxon>
        <taxon>Araneoidea</taxon>
        <taxon>Araneidae</taxon>
        <taxon>Caerostris</taxon>
    </lineage>
</organism>